<dbReference type="InterPro" id="IPR050116">
    <property type="entry name" value="DNA_polymerase-Y"/>
</dbReference>
<dbReference type="SUPFAM" id="SSF56672">
    <property type="entry name" value="DNA/RNA polymerases"/>
    <property type="match status" value="1"/>
</dbReference>
<dbReference type="GO" id="GO:0003887">
    <property type="term" value="F:DNA-directed DNA polymerase activity"/>
    <property type="evidence" value="ECO:0007669"/>
    <property type="project" value="InterPro"/>
</dbReference>
<accession>A0A454C960</accession>
<name>A0A454C960_METHO</name>
<dbReference type="Gene3D" id="3.30.70.270">
    <property type="match status" value="1"/>
</dbReference>
<dbReference type="Pfam" id="PF11799">
    <property type="entry name" value="IMS_C"/>
    <property type="match status" value="1"/>
</dbReference>
<evidence type="ECO:0000256" key="1">
    <source>
        <dbReference type="ARBA" id="ARBA00010945"/>
    </source>
</evidence>
<dbReference type="Pfam" id="PF00817">
    <property type="entry name" value="IMS"/>
    <property type="match status" value="1"/>
</dbReference>
<evidence type="ECO:0000313" key="4">
    <source>
        <dbReference type="Proteomes" id="UP000029712"/>
    </source>
</evidence>
<reference evidence="3 4" key="1">
    <citation type="submission" date="2014-08" db="EMBL/GenBank/DDBJ databases">
        <authorList>
            <person name="Kuleshov K."/>
            <person name="Dedkov V."/>
            <person name="Markelov M."/>
            <person name="Pimkina E."/>
        </authorList>
    </citation>
    <scope>NUCLEOTIDE SEQUENCE [LARGE SCALE GENOMIC DNA]</scope>
    <source>
        <strain evidence="4">TOA</strain>
    </source>
</reference>
<dbReference type="InterPro" id="IPR036775">
    <property type="entry name" value="DNA_pol_Y-fam_lit_finger_sf"/>
</dbReference>
<dbReference type="CDD" id="cd03586">
    <property type="entry name" value="PolY_Pol_IV_kappa"/>
    <property type="match status" value="1"/>
</dbReference>
<dbReference type="InterPro" id="IPR043128">
    <property type="entry name" value="Rev_trsase/Diguanyl_cyclase"/>
</dbReference>
<dbReference type="SUPFAM" id="SSF100879">
    <property type="entry name" value="Lesion bypass DNA polymerase (Y-family), little finger domain"/>
    <property type="match status" value="1"/>
</dbReference>
<sequence length="418" mass="48952">MNKIIFHIDMDSFFVSCERSINTNLIDKPVVIAKRYKRSIISAMSYEVKNLGYRVGSSLYTVLEKVPNLLIVEPHYDLYSLISKKIFDYLKNKYCTQLEIYSIDECYIDFSSTVSNWEEAKNLAQQIKDDILKTFMIPCSIGISFTKFLAKMSTNKAKPSGILITKKEDIERNFYSLPVEKIFGVGKNISQQLIKNRISTYKDLLECNNEIFLRKLFKKNFFLFIEQLKGINATDHILNLETKGISNTITFMEKDSDDIVFLKNELFKLARNVANRAVNNNYECRCVEVLIRKQDKKWMSEQTKIDFFTNDIDIIFKIALKLFLNLWNEKECLRGLGIRICDLRSIFQENKQVNLFEDNNQKSIVNSILNEVNTKFEGKILITGKQYLLENSIDIDNIKFLRKNNQPYDKKINLEEKK</sequence>
<protein>
    <submittedName>
        <fullName evidence="3">DNA polymerase IV</fullName>
    </submittedName>
</protein>
<dbReference type="Gene3D" id="3.40.1170.60">
    <property type="match status" value="1"/>
</dbReference>
<dbReference type="InterPro" id="IPR001126">
    <property type="entry name" value="UmuC"/>
</dbReference>
<dbReference type="EMBL" id="CP033021">
    <property type="protein sequence ID" value="AYN65251.1"/>
    <property type="molecule type" value="Genomic_DNA"/>
</dbReference>
<dbReference type="AlphaFoldDB" id="A0A454C960"/>
<dbReference type="GO" id="GO:0003684">
    <property type="term" value="F:damaged DNA binding"/>
    <property type="evidence" value="ECO:0007669"/>
    <property type="project" value="InterPro"/>
</dbReference>
<proteinExistence type="inferred from homology"/>
<dbReference type="PANTHER" id="PTHR11076:SF33">
    <property type="entry name" value="DNA POLYMERASE KAPPA"/>
    <property type="match status" value="1"/>
</dbReference>
<dbReference type="InterPro" id="IPR043502">
    <property type="entry name" value="DNA/RNA_pol_sf"/>
</dbReference>
<dbReference type="PROSITE" id="PS50173">
    <property type="entry name" value="UMUC"/>
    <property type="match status" value="1"/>
</dbReference>
<gene>
    <name evidence="3" type="ORF">KN71_000795</name>
</gene>
<evidence type="ECO:0000259" key="2">
    <source>
        <dbReference type="PROSITE" id="PS50173"/>
    </source>
</evidence>
<dbReference type="GO" id="GO:0005829">
    <property type="term" value="C:cytosol"/>
    <property type="evidence" value="ECO:0007669"/>
    <property type="project" value="TreeGrafter"/>
</dbReference>
<feature type="domain" description="UmuC" evidence="2">
    <location>
        <begin position="5"/>
        <end position="186"/>
    </location>
</feature>
<dbReference type="InterPro" id="IPR017961">
    <property type="entry name" value="DNA_pol_Y-fam_little_finger"/>
</dbReference>
<dbReference type="Proteomes" id="UP000029712">
    <property type="component" value="Chromosome"/>
</dbReference>
<dbReference type="Gene3D" id="3.30.1490.100">
    <property type="entry name" value="DNA polymerase, Y-family, little finger domain"/>
    <property type="match status" value="1"/>
</dbReference>
<dbReference type="PANTHER" id="PTHR11076">
    <property type="entry name" value="DNA REPAIR POLYMERASE UMUC / TRANSFERASE FAMILY MEMBER"/>
    <property type="match status" value="1"/>
</dbReference>
<evidence type="ECO:0000313" key="3">
    <source>
        <dbReference type="EMBL" id="AYN65251.1"/>
    </source>
</evidence>
<reference evidence="3 4" key="2">
    <citation type="submission" date="2018-10" db="EMBL/GenBank/DDBJ databases">
        <title>Detection and isolation of Mycoplasma hominis as a predominant microorganism from pelvic cavity of patient with salpingitis and tubo-ovarian abscess.</title>
        <authorList>
            <person name="Guschin A.E."/>
            <person name="Khayrullina G.A."/>
            <person name="Rakovskaya I.V."/>
            <person name="Shelenkov A.A."/>
            <person name="Shagin D.A."/>
        </authorList>
    </citation>
    <scope>NUCLEOTIDE SEQUENCE [LARGE SCALE GENOMIC DNA]</scope>
    <source>
        <strain evidence="4">TOA</strain>
    </source>
</reference>
<organism evidence="3 4">
    <name type="scientific">Metamycoplasma hominis</name>
    <name type="common">Mycoplasma hominis</name>
    <dbReference type="NCBI Taxonomy" id="2098"/>
    <lineage>
        <taxon>Bacteria</taxon>
        <taxon>Bacillati</taxon>
        <taxon>Mycoplasmatota</taxon>
        <taxon>Mycoplasmoidales</taxon>
        <taxon>Metamycoplasmataceae</taxon>
        <taxon>Metamycoplasma</taxon>
    </lineage>
</organism>
<dbReference type="GO" id="GO:0006281">
    <property type="term" value="P:DNA repair"/>
    <property type="evidence" value="ECO:0007669"/>
    <property type="project" value="InterPro"/>
</dbReference>
<dbReference type="GO" id="GO:0009432">
    <property type="term" value="P:SOS response"/>
    <property type="evidence" value="ECO:0007669"/>
    <property type="project" value="TreeGrafter"/>
</dbReference>
<comment type="similarity">
    <text evidence="1">Belongs to the DNA polymerase type-Y family.</text>
</comment>
<dbReference type="OrthoDB" id="9808813at2"/>
<dbReference type="Gene3D" id="1.10.150.20">
    <property type="entry name" value="5' to 3' exonuclease, C-terminal subdomain"/>
    <property type="match status" value="1"/>
</dbReference>
<dbReference type="InterPro" id="IPR022880">
    <property type="entry name" value="DNApol_IV"/>
</dbReference>
<dbReference type="GO" id="GO:0042276">
    <property type="term" value="P:error-prone translesion synthesis"/>
    <property type="evidence" value="ECO:0007669"/>
    <property type="project" value="TreeGrafter"/>
</dbReference>